<reference evidence="2 3" key="1">
    <citation type="submission" date="2018-12" db="EMBL/GenBank/DDBJ databases">
        <title>Draft genome sequence of Embleya hyalina NBRC 13850T.</title>
        <authorList>
            <person name="Komaki H."/>
            <person name="Hosoyama A."/>
            <person name="Kimura A."/>
            <person name="Ichikawa N."/>
            <person name="Tamura T."/>
        </authorList>
    </citation>
    <scope>NUCLEOTIDE SEQUENCE [LARGE SCALE GENOMIC DNA]</scope>
    <source>
        <strain evidence="2 3">NBRC 13850</strain>
    </source>
</reference>
<protein>
    <submittedName>
        <fullName evidence="2">Uncharacterized protein</fullName>
    </submittedName>
</protein>
<accession>A0A401Z598</accession>
<dbReference type="EMBL" id="BIFH01000056">
    <property type="protein sequence ID" value="GCE02014.1"/>
    <property type="molecule type" value="Genomic_DNA"/>
</dbReference>
<comment type="caution">
    <text evidence="2">The sequence shown here is derived from an EMBL/GenBank/DDBJ whole genome shotgun (WGS) entry which is preliminary data.</text>
</comment>
<gene>
    <name evidence="2" type="ORF">EHYA_09789</name>
</gene>
<keyword evidence="1" id="KW-1133">Transmembrane helix</keyword>
<feature type="transmembrane region" description="Helical" evidence="1">
    <location>
        <begin position="156"/>
        <end position="183"/>
    </location>
</feature>
<evidence type="ECO:0000313" key="3">
    <source>
        <dbReference type="Proteomes" id="UP000286931"/>
    </source>
</evidence>
<keyword evidence="3" id="KW-1185">Reference proteome</keyword>
<evidence type="ECO:0000313" key="2">
    <source>
        <dbReference type="EMBL" id="GCE02014.1"/>
    </source>
</evidence>
<name>A0A401Z598_9ACTN</name>
<proteinExistence type="predicted"/>
<feature type="transmembrane region" description="Helical" evidence="1">
    <location>
        <begin position="73"/>
        <end position="95"/>
    </location>
</feature>
<dbReference type="RefSeq" id="WP_126643580.1">
    <property type="nucleotide sequence ID" value="NZ_BIFH01000056.1"/>
</dbReference>
<evidence type="ECO:0000256" key="1">
    <source>
        <dbReference type="SAM" id="Phobius"/>
    </source>
</evidence>
<dbReference type="OrthoDB" id="2717873at2"/>
<organism evidence="2 3">
    <name type="scientific">Embleya hyalina</name>
    <dbReference type="NCBI Taxonomy" id="516124"/>
    <lineage>
        <taxon>Bacteria</taxon>
        <taxon>Bacillati</taxon>
        <taxon>Actinomycetota</taxon>
        <taxon>Actinomycetes</taxon>
        <taxon>Kitasatosporales</taxon>
        <taxon>Streptomycetaceae</taxon>
        <taxon>Embleya</taxon>
    </lineage>
</organism>
<keyword evidence="1" id="KW-0472">Membrane</keyword>
<dbReference type="AlphaFoldDB" id="A0A401Z598"/>
<keyword evidence="1" id="KW-0812">Transmembrane</keyword>
<dbReference type="Proteomes" id="UP000286931">
    <property type="component" value="Unassembled WGS sequence"/>
</dbReference>
<sequence length="197" mass="21269">MLDSTTATRDHRDHRPLDVRPQAAPSRLAVRAAHVAVLSTVPSGLWRIAGAAGIPLGFGQDDLLHESNFPSRYSFYLVGLSILAELVALLTLGLVRRWGEVVPRWIPYLGGRPINRWAATIPALLGAAVLCTVGVIGTLTWNSPENMGAPDSPSGAAYWVMTLAYAPLLLWGPALTITAVAYFRRHSPHTPNQPNHG</sequence>
<feature type="transmembrane region" description="Helical" evidence="1">
    <location>
        <begin position="116"/>
        <end position="136"/>
    </location>
</feature>